<sequence>MKARIPKHREFIIDFPKEIPQAKADEGWDKLTQIVEDYKKAHNGQSVYAPTFIEDCEPAVKKLQEEYGFTYTIQEIK</sequence>
<reference evidence="1" key="1">
    <citation type="journal article" date="2021" name="PeerJ">
        <title>Extensive microbial diversity within the chicken gut microbiome revealed by metagenomics and culture.</title>
        <authorList>
            <person name="Gilroy R."/>
            <person name="Ravi A."/>
            <person name="Getino M."/>
            <person name="Pursley I."/>
            <person name="Horton D.L."/>
            <person name="Alikhan N.F."/>
            <person name="Baker D."/>
            <person name="Gharbi K."/>
            <person name="Hall N."/>
            <person name="Watson M."/>
            <person name="Adriaenssens E.M."/>
            <person name="Foster-Nyarko E."/>
            <person name="Jarju S."/>
            <person name="Secka A."/>
            <person name="Antonio M."/>
            <person name="Oren A."/>
            <person name="Chaudhuri R.R."/>
            <person name="La Ragione R."/>
            <person name="Hildebrand F."/>
            <person name="Pallen M.J."/>
        </authorList>
    </citation>
    <scope>NUCLEOTIDE SEQUENCE</scope>
    <source>
        <strain evidence="1">ChiHecec2B26-7398</strain>
    </source>
</reference>
<evidence type="ECO:0000313" key="1">
    <source>
        <dbReference type="EMBL" id="HIX95672.1"/>
    </source>
</evidence>
<proteinExistence type="predicted"/>
<dbReference type="AlphaFoldDB" id="A0A9D1Y2N7"/>
<accession>A0A9D1Y2N7</accession>
<evidence type="ECO:0000313" key="2">
    <source>
        <dbReference type="Proteomes" id="UP000886751"/>
    </source>
</evidence>
<comment type="caution">
    <text evidence="1">The sequence shown here is derived from an EMBL/GenBank/DDBJ whole genome shotgun (WGS) entry which is preliminary data.</text>
</comment>
<dbReference type="EMBL" id="DXEI01000140">
    <property type="protein sequence ID" value="HIX95672.1"/>
    <property type="molecule type" value="Genomic_DNA"/>
</dbReference>
<protein>
    <submittedName>
        <fullName evidence="1">Methylenetetrahydrofolate dehydrogenase</fullName>
    </submittedName>
</protein>
<reference evidence="1" key="2">
    <citation type="submission" date="2021-04" db="EMBL/GenBank/DDBJ databases">
        <authorList>
            <person name="Gilroy R."/>
        </authorList>
    </citation>
    <scope>NUCLEOTIDE SEQUENCE</scope>
    <source>
        <strain evidence="1">ChiHecec2B26-7398</strain>
    </source>
</reference>
<dbReference type="Proteomes" id="UP000886751">
    <property type="component" value="Unassembled WGS sequence"/>
</dbReference>
<gene>
    <name evidence="1" type="ORF">H9846_09470</name>
</gene>
<name>A0A9D1Y2N7_9FIRM</name>
<organism evidence="1 2">
    <name type="scientific">Candidatus Gemmiger excrementipullorum</name>
    <dbReference type="NCBI Taxonomy" id="2838610"/>
    <lineage>
        <taxon>Bacteria</taxon>
        <taxon>Bacillati</taxon>
        <taxon>Bacillota</taxon>
        <taxon>Clostridia</taxon>
        <taxon>Eubacteriales</taxon>
        <taxon>Gemmiger</taxon>
    </lineage>
</organism>